<keyword evidence="5" id="KW-0067">ATP-binding</keyword>
<sequence>MYAHYMQKSSTDCGIASLRVILDQLEIKIKNVSELYQHYNLKKDQGLSLGELNEILLHYGVVSSSYEVREFEELESVEQLPMVLVVENEGYAHYVVVHEIKDNRYTISNPAEPKLRVYEKEDLRAIFLGYALCIEDIQDVTQVTKKKKKISFNFRTKEKETGVAQILYKEVMTSLPIKTKANMILLLFLKYILPFATTMFIQSLMQSITPKSPIIDILKPIFIVGWLIYLFFLVNIREGRQKVKLENDIQEKILMNYYNQKISDLDSGKNLENVTGYFWNLVNSVSGLFQKFYFKINISYVIVLTAVLASISSWLALALLFWSTVYIIYLKHKIQAIKSNEMDIIGKSSVFSSSIENNIKSSLDINVFSKTKQSGNFVKDKMKSFLSARLSNSTTELNVVSVYQSMVTLMSLSAFLILSTMTLYGEQASMINTTTGIFIISIILNSLSPVVQSWLMYQKSTVAIDFIQSSNDYQSNIEIKNKEPLDVERIEKIAVDHLDFSYDKSKQIFKDFSFEMQAGKIYGIKGENGSGKSTLIKLLSGVLQPDEGEFVINESTKRHSLKETDINEYIGMYSPEFNLYSNTVGRNIRYKVFNEQLQEKEKNQYEDIFNLKLSNNHLVQMDAANLSQGQKQKILLMRALYQEKSIYIFDEPTGNLDSDSKSALMNKIRALAKDKNKIVLLVSHEPDVLACSDEILEIQKKGGENNQESN</sequence>
<dbReference type="InterPro" id="IPR011527">
    <property type="entry name" value="ABC1_TM_dom"/>
</dbReference>
<dbReference type="InterPro" id="IPR027417">
    <property type="entry name" value="P-loop_NTPase"/>
</dbReference>
<dbReference type="Gene3D" id="1.20.1560.10">
    <property type="entry name" value="ABC transporter type 1, transmembrane domain"/>
    <property type="match status" value="1"/>
</dbReference>
<gene>
    <name evidence="15" type="ORF">ATZ33_12745</name>
</gene>
<accession>A0ABM5WBA1</accession>
<evidence type="ECO:0000256" key="1">
    <source>
        <dbReference type="ARBA" id="ARBA00004651"/>
    </source>
</evidence>
<dbReference type="InterPro" id="IPR003439">
    <property type="entry name" value="ABC_transporter-like_ATP-bd"/>
</dbReference>
<dbReference type="InterPro" id="IPR005074">
    <property type="entry name" value="Peptidase_C39"/>
</dbReference>
<evidence type="ECO:0000256" key="4">
    <source>
        <dbReference type="ARBA" id="ARBA00022807"/>
    </source>
</evidence>
<evidence type="ECO:0000313" key="15">
    <source>
        <dbReference type="EMBL" id="ALS02219.1"/>
    </source>
</evidence>
<evidence type="ECO:0000256" key="11">
    <source>
        <dbReference type="SAM" id="Phobius"/>
    </source>
</evidence>
<dbReference type="SMART" id="SM00382">
    <property type="entry name" value="AAA"/>
    <property type="match status" value="1"/>
</dbReference>
<keyword evidence="10" id="KW-0175">Coiled coil</keyword>
<dbReference type="Gene3D" id="3.90.70.10">
    <property type="entry name" value="Cysteine proteinases"/>
    <property type="match status" value="1"/>
</dbReference>
<evidence type="ECO:0000259" key="12">
    <source>
        <dbReference type="PROSITE" id="PS50893"/>
    </source>
</evidence>
<keyword evidence="16" id="KW-1185">Reference proteome</keyword>
<feature type="domain" description="Peptidase C39" evidence="14">
    <location>
        <begin position="7"/>
        <end position="134"/>
    </location>
</feature>
<feature type="domain" description="ABC transmembrane type-1" evidence="13">
    <location>
        <begin position="297"/>
        <end position="459"/>
    </location>
</feature>
<name>A0ABM5WBA1_9ENTE</name>
<dbReference type="PANTHER" id="PTHR24221:SF654">
    <property type="entry name" value="ATP-BINDING CASSETTE SUB-FAMILY B MEMBER 6"/>
    <property type="match status" value="1"/>
</dbReference>
<dbReference type="SUPFAM" id="SSF52540">
    <property type="entry name" value="P-loop containing nucleoside triphosphate hydrolases"/>
    <property type="match status" value="1"/>
</dbReference>
<proteinExistence type="predicted"/>
<dbReference type="Pfam" id="PF03412">
    <property type="entry name" value="Peptidase_C39"/>
    <property type="match status" value="1"/>
</dbReference>
<evidence type="ECO:0000256" key="7">
    <source>
        <dbReference type="ARBA" id="ARBA00022989"/>
    </source>
</evidence>
<feature type="transmembrane region" description="Helical" evidence="11">
    <location>
        <begin position="402"/>
        <end position="424"/>
    </location>
</feature>
<reference evidence="15 16" key="1">
    <citation type="submission" date="2015-12" db="EMBL/GenBank/DDBJ databases">
        <authorList>
            <person name="Lauer A."/>
            <person name="Humrighouse B."/>
            <person name="Loparev V."/>
            <person name="Shewmaker P.L."/>
            <person name="Whitney A.M."/>
            <person name="McLaughlin R.W."/>
        </authorList>
    </citation>
    <scope>NUCLEOTIDE SEQUENCE [LARGE SCALE GENOMIC DNA]</scope>
    <source>
        <strain evidence="15 16">LMG 23085</strain>
    </source>
</reference>
<dbReference type="InterPro" id="IPR036640">
    <property type="entry name" value="ABC1_TM_sf"/>
</dbReference>
<keyword evidence="4" id="KW-0378">Hydrolase</keyword>
<dbReference type="PROSITE" id="PS50990">
    <property type="entry name" value="PEPTIDASE_C39"/>
    <property type="match status" value="1"/>
</dbReference>
<evidence type="ECO:0008006" key="17">
    <source>
        <dbReference type="Google" id="ProtNLM"/>
    </source>
</evidence>
<evidence type="ECO:0000256" key="8">
    <source>
        <dbReference type="ARBA" id="ARBA00023136"/>
    </source>
</evidence>
<dbReference type="EMBL" id="CP013614">
    <property type="protein sequence ID" value="ALS02219.1"/>
    <property type="molecule type" value="Genomic_DNA"/>
</dbReference>
<dbReference type="PROSITE" id="PS50893">
    <property type="entry name" value="ABC_TRANSPORTER_2"/>
    <property type="match status" value="1"/>
</dbReference>
<keyword evidence="8 11" id="KW-0472">Membrane</keyword>
<dbReference type="Pfam" id="PF00005">
    <property type="entry name" value="ABC_tran"/>
    <property type="match status" value="1"/>
</dbReference>
<keyword evidence="6" id="KW-0813">Transport</keyword>
<dbReference type="PROSITE" id="PS50929">
    <property type="entry name" value="ABC_TM1F"/>
    <property type="match status" value="1"/>
</dbReference>
<evidence type="ECO:0000256" key="3">
    <source>
        <dbReference type="ARBA" id="ARBA00022741"/>
    </source>
</evidence>
<keyword evidence="7 11" id="KW-1133">Transmembrane helix</keyword>
<evidence type="ECO:0000313" key="16">
    <source>
        <dbReference type="Proteomes" id="UP000065511"/>
    </source>
</evidence>
<protein>
    <recommendedName>
        <fullName evidence="17">ABC transporter</fullName>
    </recommendedName>
</protein>
<keyword evidence="4" id="KW-0645">Protease</keyword>
<keyword evidence="2 11" id="KW-0812">Transmembrane</keyword>
<feature type="transmembrane region" description="Helical" evidence="11">
    <location>
        <begin position="298"/>
        <end position="322"/>
    </location>
</feature>
<evidence type="ECO:0000256" key="6">
    <source>
        <dbReference type="ARBA" id="ARBA00022927"/>
    </source>
</evidence>
<dbReference type="InterPro" id="IPR039421">
    <property type="entry name" value="Type_1_exporter"/>
</dbReference>
<feature type="transmembrane region" description="Helical" evidence="11">
    <location>
        <begin position="184"/>
        <end position="205"/>
    </location>
</feature>
<dbReference type="Gene3D" id="3.40.50.300">
    <property type="entry name" value="P-loop containing nucleotide triphosphate hydrolases"/>
    <property type="match status" value="1"/>
</dbReference>
<keyword evidence="4" id="KW-0788">Thiol protease</keyword>
<comment type="subcellular location">
    <subcellularLocation>
        <location evidence="1">Cell membrane</location>
        <topology evidence="1">Multi-pass membrane protein</topology>
    </subcellularLocation>
</comment>
<dbReference type="InterPro" id="IPR003593">
    <property type="entry name" value="AAA+_ATPase"/>
</dbReference>
<dbReference type="CDD" id="cd03228">
    <property type="entry name" value="ABCC_MRP_Like"/>
    <property type="match status" value="1"/>
</dbReference>
<feature type="transmembrane region" description="Helical" evidence="11">
    <location>
        <begin position="436"/>
        <end position="457"/>
    </location>
</feature>
<evidence type="ECO:0000256" key="2">
    <source>
        <dbReference type="ARBA" id="ARBA00022692"/>
    </source>
</evidence>
<keyword evidence="6" id="KW-0653">Protein transport</keyword>
<feature type="transmembrane region" description="Helical" evidence="11">
    <location>
        <begin position="217"/>
        <end position="236"/>
    </location>
</feature>
<evidence type="ECO:0000259" key="14">
    <source>
        <dbReference type="PROSITE" id="PS50990"/>
    </source>
</evidence>
<evidence type="ECO:0000256" key="5">
    <source>
        <dbReference type="ARBA" id="ARBA00022840"/>
    </source>
</evidence>
<keyword evidence="3" id="KW-0547">Nucleotide-binding</keyword>
<dbReference type="PANTHER" id="PTHR24221">
    <property type="entry name" value="ATP-BINDING CASSETTE SUB-FAMILY B"/>
    <property type="match status" value="1"/>
</dbReference>
<feature type="domain" description="ABC transporter" evidence="12">
    <location>
        <begin position="493"/>
        <end position="710"/>
    </location>
</feature>
<evidence type="ECO:0000259" key="13">
    <source>
        <dbReference type="PROSITE" id="PS50929"/>
    </source>
</evidence>
<organism evidence="15 16">
    <name type="scientific">Enterococcus silesiacus</name>
    <dbReference type="NCBI Taxonomy" id="332949"/>
    <lineage>
        <taxon>Bacteria</taxon>
        <taxon>Bacillati</taxon>
        <taxon>Bacillota</taxon>
        <taxon>Bacilli</taxon>
        <taxon>Lactobacillales</taxon>
        <taxon>Enterococcaceae</taxon>
        <taxon>Enterococcus</taxon>
    </lineage>
</organism>
<evidence type="ECO:0000256" key="9">
    <source>
        <dbReference type="ARBA" id="ARBA00043264"/>
    </source>
</evidence>
<dbReference type="SUPFAM" id="SSF90123">
    <property type="entry name" value="ABC transporter transmembrane region"/>
    <property type="match status" value="1"/>
</dbReference>
<keyword evidence="9" id="KW-0080">Bacteriocin transport</keyword>
<feature type="coiled-coil region" evidence="10">
    <location>
        <begin position="15"/>
        <end position="42"/>
    </location>
</feature>
<dbReference type="Proteomes" id="UP000065511">
    <property type="component" value="Chromosome"/>
</dbReference>
<evidence type="ECO:0000256" key="10">
    <source>
        <dbReference type="SAM" id="Coils"/>
    </source>
</evidence>